<dbReference type="InterPro" id="IPR036117">
    <property type="entry name" value="DhaL_dom_sf"/>
</dbReference>
<dbReference type="GO" id="GO:0006071">
    <property type="term" value="P:glycerol metabolic process"/>
    <property type="evidence" value="ECO:0007669"/>
    <property type="project" value="InterPro"/>
</dbReference>
<comment type="caution">
    <text evidence="2">The sequence shown here is derived from an EMBL/GenBank/DDBJ whole genome shotgun (WGS) entry which is preliminary data.</text>
</comment>
<dbReference type="InterPro" id="IPR004007">
    <property type="entry name" value="DhaL_dom"/>
</dbReference>
<protein>
    <submittedName>
        <fullName evidence="2">DAK2 domain-containing protein</fullName>
    </submittedName>
</protein>
<reference evidence="2" key="1">
    <citation type="journal article" date="2021" name="mSystems">
        <title>Bacteria and Archaea Synergistically Convert Glycine Betaine to Biogenic Methane in the Formosa Cold Seep of the South China Sea.</title>
        <authorList>
            <person name="Li L."/>
            <person name="Zhang W."/>
            <person name="Zhang S."/>
            <person name="Song L."/>
            <person name="Sun Q."/>
            <person name="Zhang H."/>
            <person name="Xiang H."/>
            <person name="Dong X."/>
        </authorList>
    </citation>
    <scope>NUCLEOTIDE SEQUENCE</scope>
    <source>
        <strain evidence="2">ZWT</strain>
    </source>
</reference>
<dbReference type="AlphaFoldDB" id="A0A9J6P355"/>
<dbReference type="InterPro" id="IPR050270">
    <property type="entry name" value="DegV_domain_contain"/>
</dbReference>
<keyword evidence="3" id="KW-1185">Reference proteome</keyword>
<dbReference type="Pfam" id="PF21645">
    <property type="entry name" value="FakA-like_M"/>
    <property type="match status" value="1"/>
</dbReference>
<gene>
    <name evidence="2" type="ORF">KDK92_15165</name>
</gene>
<dbReference type="Pfam" id="PF13684">
    <property type="entry name" value="FakA-like_C"/>
    <property type="match status" value="1"/>
</dbReference>
<dbReference type="InterPro" id="IPR033470">
    <property type="entry name" value="FakA-like_C"/>
</dbReference>
<evidence type="ECO:0000259" key="1">
    <source>
        <dbReference type="PROSITE" id="PS51480"/>
    </source>
</evidence>
<evidence type="ECO:0000313" key="2">
    <source>
        <dbReference type="EMBL" id="MCM1991071.1"/>
    </source>
</evidence>
<name>A0A9J6P355_9CLOT</name>
<dbReference type="InterPro" id="IPR019986">
    <property type="entry name" value="YloV-like"/>
</dbReference>
<dbReference type="Gene3D" id="1.25.40.340">
    <property type="match status" value="1"/>
</dbReference>
<dbReference type="RefSeq" id="WP_250860177.1">
    <property type="nucleotide sequence ID" value="NZ_JAGSOJ010000003.1"/>
</dbReference>
<dbReference type="Proteomes" id="UP001056429">
    <property type="component" value="Unassembled WGS sequence"/>
</dbReference>
<dbReference type="SUPFAM" id="SSF101473">
    <property type="entry name" value="DhaL-like"/>
    <property type="match status" value="1"/>
</dbReference>
<dbReference type="PROSITE" id="PS51480">
    <property type="entry name" value="DHAL"/>
    <property type="match status" value="1"/>
</dbReference>
<dbReference type="EMBL" id="JAGSOJ010000003">
    <property type="protein sequence ID" value="MCM1991071.1"/>
    <property type="molecule type" value="Genomic_DNA"/>
</dbReference>
<evidence type="ECO:0000313" key="3">
    <source>
        <dbReference type="Proteomes" id="UP001056429"/>
    </source>
</evidence>
<dbReference type="NCBIfam" id="TIGR03599">
    <property type="entry name" value="YloV"/>
    <property type="match status" value="1"/>
</dbReference>
<dbReference type="PANTHER" id="PTHR33434:SF4">
    <property type="entry name" value="PHOSPHATASE PROTEIN"/>
    <property type="match status" value="1"/>
</dbReference>
<dbReference type="SMART" id="SM01120">
    <property type="entry name" value="Dak2"/>
    <property type="match status" value="1"/>
</dbReference>
<organism evidence="2 3">
    <name type="scientific">Oceanirhabdus seepicola</name>
    <dbReference type="NCBI Taxonomy" id="2828781"/>
    <lineage>
        <taxon>Bacteria</taxon>
        <taxon>Bacillati</taxon>
        <taxon>Bacillota</taxon>
        <taxon>Clostridia</taxon>
        <taxon>Eubacteriales</taxon>
        <taxon>Clostridiaceae</taxon>
        <taxon>Oceanirhabdus</taxon>
    </lineage>
</organism>
<dbReference type="Pfam" id="PF02734">
    <property type="entry name" value="Dak2"/>
    <property type="match status" value="1"/>
</dbReference>
<dbReference type="SMART" id="SM01121">
    <property type="entry name" value="Dak1_2"/>
    <property type="match status" value="1"/>
</dbReference>
<dbReference type="InterPro" id="IPR048394">
    <property type="entry name" value="FakA-like_M"/>
</dbReference>
<feature type="domain" description="DhaL" evidence="1">
    <location>
        <begin position="9"/>
        <end position="199"/>
    </location>
</feature>
<proteinExistence type="predicted"/>
<sequence>MQKISIDGAKFYYMLMNASNKLEQEKEYVNSLNVFPVPDGDTGTNMSLTFKAAAQEISGMRNESISEIAKKFSRGALMGARGNSGVILSQIFRGFSKGLENLHYASSGDIANAIMEGANYAYKAVMRPTEGTILTVIREAGEFAIKCEEEEIDTLLEKVCNYAEEILNKTPDMLPALKEAKVVDAGGMGMLILLKGMLDVVKYDIVDELKDVVAREHKFEAQVTEGEQQFGYCTEFIILTDNYDLDTLKTQLSEIGDSIVAVGMDDFVKIHVHTLEPGKALNLGTSLGQLTKIKIENMSEQHKHTLDMEENKSSDVALDENIETKKYGFIAVARGEGLTNIFKDLNVDRVIEGGQTMNPSTQDLIDRIDEINAETIFILPNNKNIMMAAEQAVHLSEKNIIVVPSKTIPEGIAALSIFDENGSGEENLESMIETIENVSTGSVTYAVKDTESDGREIKADDILGIVNGKIEIIGNDNLKVCCDIIDEMVDDFSELITIYYGEDCNKEDVDKMVEELEDKYPDMDIESYEGKQPLYYFIVSVE</sequence>
<accession>A0A9J6P355</accession>
<dbReference type="GO" id="GO:0004371">
    <property type="term" value="F:glycerone kinase activity"/>
    <property type="evidence" value="ECO:0007669"/>
    <property type="project" value="InterPro"/>
</dbReference>
<reference evidence="2" key="2">
    <citation type="submission" date="2021-04" db="EMBL/GenBank/DDBJ databases">
        <authorList>
            <person name="Dong X."/>
        </authorList>
    </citation>
    <scope>NUCLEOTIDE SEQUENCE</scope>
    <source>
        <strain evidence="2">ZWT</strain>
    </source>
</reference>
<dbReference type="PANTHER" id="PTHR33434">
    <property type="entry name" value="DEGV DOMAIN-CONTAINING PROTEIN DR_1986-RELATED"/>
    <property type="match status" value="1"/>
</dbReference>